<reference evidence="2" key="1">
    <citation type="submission" date="2018-02" db="EMBL/GenBank/DDBJ databases">
        <authorList>
            <person name="Cohen D.B."/>
            <person name="Kent A.D."/>
        </authorList>
    </citation>
    <scope>NUCLEOTIDE SEQUENCE</scope>
</reference>
<evidence type="ECO:0008006" key="3">
    <source>
        <dbReference type="Google" id="ProtNLM"/>
    </source>
</evidence>
<gene>
    <name evidence="2" type="ORF">FSB_LOCUS7380</name>
</gene>
<accession>A0A2N9EXC8</accession>
<evidence type="ECO:0000313" key="2">
    <source>
        <dbReference type="EMBL" id="SPC79498.1"/>
    </source>
</evidence>
<keyword evidence="1" id="KW-1133">Transmembrane helix</keyword>
<organism evidence="2">
    <name type="scientific">Fagus sylvatica</name>
    <name type="common">Beechnut</name>
    <dbReference type="NCBI Taxonomy" id="28930"/>
    <lineage>
        <taxon>Eukaryota</taxon>
        <taxon>Viridiplantae</taxon>
        <taxon>Streptophyta</taxon>
        <taxon>Embryophyta</taxon>
        <taxon>Tracheophyta</taxon>
        <taxon>Spermatophyta</taxon>
        <taxon>Magnoliopsida</taxon>
        <taxon>eudicotyledons</taxon>
        <taxon>Gunneridae</taxon>
        <taxon>Pentapetalae</taxon>
        <taxon>rosids</taxon>
        <taxon>fabids</taxon>
        <taxon>Fagales</taxon>
        <taxon>Fagaceae</taxon>
        <taxon>Fagus</taxon>
    </lineage>
</organism>
<dbReference type="EMBL" id="OIVN01000392">
    <property type="protein sequence ID" value="SPC79498.1"/>
    <property type="molecule type" value="Genomic_DNA"/>
</dbReference>
<sequence>MVCGFTVAWWVCSGGWWVCGFAVAMVDEVWCFSVNMFDFVPVVMSFEQWVSMGRGRFVEASGGSGGVSFLSPSQLRQGGNLCSRSQLRRRFFLFKSWSSLSSTVFSKKSMGLGLGFVAAVLVLKMGLGLGFVAAGAAKELVVVVLWRLGFGDGLWVWPWVCGLWPWVMGGLGLQWVSGLMLGLDCGGFSGGSFDFVVFLVEGLILSAVVQFTVCGWDVGFCFAA</sequence>
<evidence type="ECO:0000256" key="1">
    <source>
        <dbReference type="SAM" id="Phobius"/>
    </source>
</evidence>
<dbReference type="AlphaFoldDB" id="A0A2N9EXC8"/>
<feature type="transmembrane region" description="Helical" evidence="1">
    <location>
        <begin position="112"/>
        <end position="136"/>
    </location>
</feature>
<feature type="transmembrane region" description="Helical" evidence="1">
    <location>
        <begin position="156"/>
        <end position="183"/>
    </location>
</feature>
<proteinExistence type="predicted"/>
<keyword evidence="1" id="KW-0472">Membrane</keyword>
<name>A0A2N9EXC8_FAGSY</name>
<protein>
    <recommendedName>
        <fullName evidence="3">Transmembrane protein</fullName>
    </recommendedName>
</protein>
<keyword evidence="1" id="KW-0812">Transmembrane</keyword>
<feature type="transmembrane region" description="Helical" evidence="1">
    <location>
        <begin position="6"/>
        <end position="26"/>
    </location>
</feature>
<feature type="transmembrane region" description="Helical" evidence="1">
    <location>
        <begin position="195"/>
        <end position="218"/>
    </location>
</feature>